<feature type="compositionally biased region" description="Basic and acidic residues" evidence="1">
    <location>
        <begin position="37"/>
        <end position="59"/>
    </location>
</feature>
<dbReference type="Proteomes" id="UP001597502">
    <property type="component" value="Unassembled WGS sequence"/>
</dbReference>
<evidence type="ECO:0000256" key="1">
    <source>
        <dbReference type="SAM" id="MobiDB-lite"/>
    </source>
</evidence>
<dbReference type="PANTHER" id="PTHR39176">
    <property type="entry name" value="PERIPLASMIC PROTEIN-RELATED"/>
    <property type="match status" value="1"/>
</dbReference>
<protein>
    <submittedName>
        <fullName evidence="3">Lysozyme inhibitor LprI family protein</fullName>
    </submittedName>
</protein>
<evidence type="ECO:0000313" key="3">
    <source>
        <dbReference type="EMBL" id="MFD2762069.1"/>
    </source>
</evidence>
<name>A0ABW5VB10_9BACI</name>
<feature type="region of interest" description="Disordered" evidence="1">
    <location>
        <begin position="1"/>
        <end position="68"/>
    </location>
</feature>
<accession>A0ABW5VB10</accession>
<reference evidence="4" key="1">
    <citation type="journal article" date="2019" name="Int. J. Syst. Evol. Microbiol.">
        <title>The Global Catalogue of Microorganisms (GCM) 10K type strain sequencing project: providing services to taxonomists for standard genome sequencing and annotation.</title>
        <authorList>
            <consortium name="The Broad Institute Genomics Platform"/>
            <consortium name="The Broad Institute Genome Sequencing Center for Infectious Disease"/>
            <person name="Wu L."/>
            <person name="Ma J."/>
        </authorList>
    </citation>
    <scope>NUCLEOTIDE SEQUENCE [LARGE SCALE GENOMIC DNA]</scope>
    <source>
        <strain evidence="4">TISTR 1535</strain>
    </source>
</reference>
<dbReference type="Pfam" id="PF07007">
    <property type="entry name" value="LprI"/>
    <property type="match status" value="1"/>
</dbReference>
<evidence type="ECO:0000313" key="4">
    <source>
        <dbReference type="Proteomes" id="UP001597502"/>
    </source>
</evidence>
<gene>
    <name evidence="3" type="ORF">ACFSUO_14010</name>
</gene>
<sequence>MENSPEDMSDTKLQDQEDSSNNDGESLKSSNSNSEMTRGKKGEYLRKLNEMEEADKYAEAKTTTLDMEKQEEERYKKWDEALNEIYGVLKEELSKEEMDKLREEQRNWIKHRDEAAKESSLKYKGGSYESLEYVATQASLTKERCYKLVAHYMK</sequence>
<dbReference type="Gene3D" id="1.20.1270.180">
    <property type="match status" value="1"/>
</dbReference>
<feature type="domain" description="Lysozyme inhibitor LprI-like N-terminal" evidence="2">
    <location>
        <begin position="58"/>
        <end position="148"/>
    </location>
</feature>
<dbReference type="PANTHER" id="PTHR39176:SF1">
    <property type="entry name" value="PERIPLASMIC PROTEIN"/>
    <property type="match status" value="1"/>
</dbReference>
<feature type="compositionally biased region" description="Polar residues" evidence="1">
    <location>
        <begin position="19"/>
        <end position="36"/>
    </location>
</feature>
<proteinExistence type="predicted"/>
<evidence type="ECO:0000259" key="2">
    <source>
        <dbReference type="Pfam" id="PF07007"/>
    </source>
</evidence>
<organism evidence="3 4">
    <name type="scientific">Lentibacillus juripiscarius</name>
    <dbReference type="NCBI Taxonomy" id="257446"/>
    <lineage>
        <taxon>Bacteria</taxon>
        <taxon>Bacillati</taxon>
        <taxon>Bacillota</taxon>
        <taxon>Bacilli</taxon>
        <taxon>Bacillales</taxon>
        <taxon>Bacillaceae</taxon>
        <taxon>Lentibacillus</taxon>
    </lineage>
</organism>
<keyword evidence="4" id="KW-1185">Reference proteome</keyword>
<dbReference type="RefSeq" id="WP_382395209.1">
    <property type="nucleotide sequence ID" value="NZ_JBHUNA010000037.1"/>
</dbReference>
<dbReference type="InterPro" id="IPR009739">
    <property type="entry name" value="LprI-like_N"/>
</dbReference>
<comment type="caution">
    <text evidence="3">The sequence shown here is derived from an EMBL/GenBank/DDBJ whole genome shotgun (WGS) entry which is preliminary data.</text>
</comment>
<dbReference type="EMBL" id="JBHUNA010000037">
    <property type="protein sequence ID" value="MFD2762069.1"/>
    <property type="molecule type" value="Genomic_DNA"/>
</dbReference>